<keyword evidence="5" id="KW-0539">Nucleus</keyword>
<evidence type="ECO:0000256" key="1">
    <source>
        <dbReference type="ARBA" id="ARBA00004123"/>
    </source>
</evidence>
<evidence type="ECO:0000256" key="2">
    <source>
        <dbReference type="ARBA" id="ARBA00023015"/>
    </source>
</evidence>
<evidence type="ECO:0000313" key="8">
    <source>
        <dbReference type="Proteomes" id="UP001141552"/>
    </source>
</evidence>
<comment type="subcellular location">
    <subcellularLocation>
        <location evidence="1">Nucleus</location>
    </subcellularLocation>
</comment>
<keyword evidence="3" id="KW-0238">DNA-binding</keyword>
<dbReference type="PANTHER" id="PTHR31920">
    <property type="entry name" value="B3 DOMAIN-CONTAINING"/>
    <property type="match status" value="1"/>
</dbReference>
<gene>
    <name evidence="7" type="ORF">Tsubulata_009864</name>
</gene>
<dbReference type="Pfam" id="PF02362">
    <property type="entry name" value="B3"/>
    <property type="match status" value="1"/>
</dbReference>
<dbReference type="AlphaFoldDB" id="A0A9Q0G7H4"/>
<accession>A0A9Q0G7H4</accession>
<dbReference type="OrthoDB" id="1864528at2759"/>
<dbReference type="Gene3D" id="2.40.330.10">
    <property type="entry name" value="DNA-binding pseudobarrel domain"/>
    <property type="match status" value="1"/>
</dbReference>
<dbReference type="GO" id="GO:0005634">
    <property type="term" value="C:nucleus"/>
    <property type="evidence" value="ECO:0007669"/>
    <property type="project" value="UniProtKB-SubCell"/>
</dbReference>
<dbReference type="InterPro" id="IPR015300">
    <property type="entry name" value="DNA-bd_pseudobarrel_sf"/>
</dbReference>
<evidence type="ECO:0000256" key="3">
    <source>
        <dbReference type="ARBA" id="ARBA00023125"/>
    </source>
</evidence>
<keyword evidence="4" id="KW-0804">Transcription</keyword>
<protein>
    <recommendedName>
        <fullName evidence="6">TF-B3 domain-containing protein</fullName>
    </recommendedName>
</protein>
<dbReference type="PANTHER" id="PTHR31920:SF37">
    <property type="entry name" value="B3 DOMAIN-CONTAINING TRANSCRIPTION FACTOR VRN1"/>
    <property type="match status" value="1"/>
</dbReference>
<dbReference type="Proteomes" id="UP001141552">
    <property type="component" value="Unassembled WGS sequence"/>
</dbReference>
<name>A0A9Q0G7H4_9ROSI</name>
<proteinExistence type="predicted"/>
<sequence length="85" mass="9752">MCGLPMTFVKKYGKEVSSPVQLKVPNGDEWSIRLRKHGGEIWLQTGFRSSLTYGSLLVFQYEGNCLFNVHIFDESAMEISYPFKN</sequence>
<evidence type="ECO:0000256" key="5">
    <source>
        <dbReference type="ARBA" id="ARBA00023242"/>
    </source>
</evidence>
<evidence type="ECO:0000313" key="7">
    <source>
        <dbReference type="EMBL" id="KAJ4843261.1"/>
    </source>
</evidence>
<evidence type="ECO:0000259" key="6">
    <source>
        <dbReference type="Pfam" id="PF02362"/>
    </source>
</evidence>
<dbReference type="CDD" id="cd10017">
    <property type="entry name" value="B3_DNA"/>
    <property type="match status" value="1"/>
</dbReference>
<comment type="caution">
    <text evidence="7">The sequence shown here is derived from an EMBL/GenBank/DDBJ whole genome shotgun (WGS) entry which is preliminary data.</text>
</comment>
<reference evidence="7" key="1">
    <citation type="submission" date="2022-02" db="EMBL/GenBank/DDBJ databases">
        <authorList>
            <person name="Henning P.M."/>
            <person name="McCubbin A.G."/>
            <person name="Shore J.S."/>
        </authorList>
    </citation>
    <scope>NUCLEOTIDE SEQUENCE</scope>
    <source>
        <strain evidence="7">F60SS</strain>
        <tissue evidence="7">Leaves</tissue>
    </source>
</reference>
<dbReference type="SUPFAM" id="SSF101936">
    <property type="entry name" value="DNA-binding pseudobarrel domain"/>
    <property type="match status" value="1"/>
</dbReference>
<dbReference type="InterPro" id="IPR050655">
    <property type="entry name" value="Plant_B3_domain"/>
</dbReference>
<dbReference type="GO" id="GO:0003677">
    <property type="term" value="F:DNA binding"/>
    <property type="evidence" value="ECO:0007669"/>
    <property type="project" value="UniProtKB-KW"/>
</dbReference>
<evidence type="ECO:0000256" key="4">
    <source>
        <dbReference type="ARBA" id="ARBA00023163"/>
    </source>
</evidence>
<keyword evidence="2" id="KW-0805">Transcription regulation</keyword>
<organism evidence="7 8">
    <name type="scientific">Turnera subulata</name>
    <dbReference type="NCBI Taxonomy" id="218843"/>
    <lineage>
        <taxon>Eukaryota</taxon>
        <taxon>Viridiplantae</taxon>
        <taxon>Streptophyta</taxon>
        <taxon>Embryophyta</taxon>
        <taxon>Tracheophyta</taxon>
        <taxon>Spermatophyta</taxon>
        <taxon>Magnoliopsida</taxon>
        <taxon>eudicotyledons</taxon>
        <taxon>Gunneridae</taxon>
        <taxon>Pentapetalae</taxon>
        <taxon>rosids</taxon>
        <taxon>fabids</taxon>
        <taxon>Malpighiales</taxon>
        <taxon>Passifloraceae</taxon>
        <taxon>Turnera</taxon>
    </lineage>
</organism>
<dbReference type="EMBL" id="JAKUCV010002279">
    <property type="protein sequence ID" value="KAJ4843261.1"/>
    <property type="molecule type" value="Genomic_DNA"/>
</dbReference>
<reference evidence="7" key="2">
    <citation type="journal article" date="2023" name="Plants (Basel)">
        <title>Annotation of the Turnera subulata (Passifloraceae) Draft Genome Reveals the S-Locus Evolved after the Divergence of Turneroideae from Passifloroideae in a Stepwise Manner.</title>
        <authorList>
            <person name="Henning P.M."/>
            <person name="Roalson E.H."/>
            <person name="Mir W."/>
            <person name="McCubbin A.G."/>
            <person name="Shore J.S."/>
        </authorList>
    </citation>
    <scope>NUCLEOTIDE SEQUENCE</scope>
    <source>
        <strain evidence="7">F60SS</strain>
    </source>
</reference>
<dbReference type="InterPro" id="IPR003340">
    <property type="entry name" value="B3_DNA-bd"/>
</dbReference>
<feature type="domain" description="TF-B3" evidence="6">
    <location>
        <begin position="3"/>
        <end position="74"/>
    </location>
</feature>
<keyword evidence="8" id="KW-1185">Reference proteome</keyword>